<evidence type="ECO:0000313" key="3">
    <source>
        <dbReference type="EMBL" id="CAL4072002.1"/>
    </source>
</evidence>
<protein>
    <submittedName>
        <fullName evidence="3">Uncharacterized protein</fullName>
    </submittedName>
</protein>
<dbReference type="InterPro" id="IPR029162">
    <property type="entry name" value="InaF-motif"/>
</dbReference>
<accession>A0AAV2Q9U5</accession>
<gene>
    <name evidence="3" type="ORF">MNOR_LOCUS8713</name>
</gene>
<dbReference type="Pfam" id="PF15018">
    <property type="entry name" value="InaF-motif"/>
    <property type="match status" value="1"/>
</dbReference>
<reference evidence="3 4" key="1">
    <citation type="submission" date="2024-05" db="EMBL/GenBank/DDBJ databases">
        <authorList>
            <person name="Wallberg A."/>
        </authorList>
    </citation>
    <scope>NUCLEOTIDE SEQUENCE [LARGE SCALE GENOMIC DNA]</scope>
</reference>
<feature type="non-terminal residue" evidence="3">
    <location>
        <position position="184"/>
    </location>
</feature>
<evidence type="ECO:0000313" key="4">
    <source>
        <dbReference type="Proteomes" id="UP001497623"/>
    </source>
</evidence>
<feature type="region of interest" description="Disordered" evidence="1">
    <location>
        <begin position="128"/>
        <end position="184"/>
    </location>
</feature>
<name>A0AAV2Q9U5_MEGNR</name>
<feature type="region of interest" description="Disordered" evidence="1">
    <location>
        <begin position="1"/>
        <end position="23"/>
    </location>
</feature>
<comment type="caution">
    <text evidence="3">The sequence shown here is derived from an EMBL/GenBank/DDBJ whole genome shotgun (WGS) entry which is preliminary data.</text>
</comment>
<keyword evidence="2" id="KW-0812">Transmembrane</keyword>
<dbReference type="AlphaFoldDB" id="A0AAV2Q9U5"/>
<feature type="compositionally biased region" description="Polar residues" evidence="1">
    <location>
        <begin position="152"/>
        <end position="161"/>
    </location>
</feature>
<sequence>MSEDPSTENSNSPENEAEKPETSRFSKTVIRMATIILYVSGISGPGFLGSVFYLFIWESGIQGVRPPGHFKQDPYKGEPLIYAQPYVMKDVPFAEKYIDDTFAPNHVPVRRKMSNAFVNTYLRNHVRSEAQPHKRVSQVPDGSSYFPEVSNAMPSSEQPEFQNKESNVKPPSNSPHNAMESKIN</sequence>
<feature type="transmembrane region" description="Helical" evidence="2">
    <location>
        <begin position="35"/>
        <end position="56"/>
    </location>
</feature>
<organism evidence="3 4">
    <name type="scientific">Meganyctiphanes norvegica</name>
    <name type="common">Northern krill</name>
    <name type="synonym">Thysanopoda norvegica</name>
    <dbReference type="NCBI Taxonomy" id="48144"/>
    <lineage>
        <taxon>Eukaryota</taxon>
        <taxon>Metazoa</taxon>
        <taxon>Ecdysozoa</taxon>
        <taxon>Arthropoda</taxon>
        <taxon>Crustacea</taxon>
        <taxon>Multicrustacea</taxon>
        <taxon>Malacostraca</taxon>
        <taxon>Eumalacostraca</taxon>
        <taxon>Eucarida</taxon>
        <taxon>Euphausiacea</taxon>
        <taxon>Euphausiidae</taxon>
        <taxon>Meganyctiphanes</taxon>
    </lineage>
</organism>
<evidence type="ECO:0000256" key="1">
    <source>
        <dbReference type="SAM" id="MobiDB-lite"/>
    </source>
</evidence>
<keyword evidence="2" id="KW-1133">Transmembrane helix</keyword>
<dbReference type="Proteomes" id="UP001497623">
    <property type="component" value="Unassembled WGS sequence"/>
</dbReference>
<keyword evidence="4" id="KW-1185">Reference proteome</keyword>
<keyword evidence="2" id="KW-0472">Membrane</keyword>
<dbReference type="EMBL" id="CAXKWB010004089">
    <property type="protein sequence ID" value="CAL4072002.1"/>
    <property type="molecule type" value="Genomic_DNA"/>
</dbReference>
<evidence type="ECO:0000256" key="2">
    <source>
        <dbReference type="SAM" id="Phobius"/>
    </source>
</evidence>
<proteinExistence type="predicted"/>